<sequence length="282" mass="32139">MKKLNKAQIATILFGGFFILILFVLPKNQSEAREEVDVVLSENHEESHNHDIREGIELDESGQQIVSDLENQLSNSKSLEEKLIILDSLINFASSEKQPVLMAAYFKEKAVLKNTEEAWMQSGDVFFKTFRFAKSNQHVMIEEAVQSFEKVLEMNPSNLKAKTALGVCYVEGAAQLGEMPMKGIGLLMEVLEEDSTNIDALINLGYFSIQSTQYDKALERFNRVLEIDPENAEAFLYLTDLYVQMGEIEKGISYLEKYKSFQKDPLVIEQVEAYIEELKIKK</sequence>
<proteinExistence type="predicted"/>
<evidence type="ECO:0000313" key="4">
    <source>
        <dbReference type="Proteomes" id="UP000470771"/>
    </source>
</evidence>
<dbReference type="PANTHER" id="PTHR12558">
    <property type="entry name" value="CELL DIVISION CYCLE 16,23,27"/>
    <property type="match status" value="1"/>
</dbReference>
<name>A0A6N9NHM5_9FLAO</name>
<gene>
    <name evidence="3" type="ORF">GQN54_01135</name>
</gene>
<protein>
    <submittedName>
        <fullName evidence="3">Tetratricopeptide repeat protein</fullName>
    </submittedName>
</protein>
<feature type="repeat" description="TPR" evidence="1">
    <location>
        <begin position="198"/>
        <end position="231"/>
    </location>
</feature>
<dbReference type="Proteomes" id="UP000470771">
    <property type="component" value="Unassembled WGS sequence"/>
</dbReference>
<keyword evidence="2" id="KW-0472">Membrane</keyword>
<dbReference type="InterPro" id="IPR011990">
    <property type="entry name" value="TPR-like_helical_dom_sf"/>
</dbReference>
<dbReference type="Pfam" id="PF13181">
    <property type="entry name" value="TPR_8"/>
    <property type="match status" value="1"/>
</dbReference>
<evidence type="ECO:0000313" key="3">
    <source>
        <dbReference type="EMBL" id="NBG64700.1"/>
    </source>
</evidence>
<dbReference type="PANTHER" id="PTHR12558:SF13">
    <property type="entry name" value="CELL DIVISION CYCLE PROTEIN 27 HOMOLOG"/>
    <property type="match status" value="1"/>
</dbReference>
<evidence type="ECO:0000256" key="2">
    <source>
        <dbReference type="SAM" id="Phobius"/>
    </source>
</evidence>
<dbReference type="SUPFAM" id="SSF48452">
    <property type="entry name" value="TPR-like"/>
    <property type="match status" value="1"/>
</dbReference>
<evidence type="ECO:0000256" key="1">
    <source>
        <dbReference type="PROSITE-ProRule" id="PRU00339"/>
    </source>
</evidence>
<dbReference type="SMART" id="SM00028">
    <property type="entry name" value="TPR"/>
    <property type="match status" value="3"/>
</dbReference>
<accession>A0A6N9NHM5</accession>
<comment type="caution">
    <text evidence="3">The sequence shown here is derived from an EMBL/GenBank/DDBJ whole genome shotgun (WGS) entry which is preliminary data.</text>
</comment>
<keyword evidence="4" id="KW-1185">Reference proteome</keyword>
<dbReference type="EMBL" id="WWNE01000003">
    <property type="protein sequence ID" value="NBG64700.1"/>
    <property type="molecule type" value="Genomic_DNA"/>
</dbReference>
<reference evidence="3 4" key="1">
    <citation type="submission" date="2019-12" db="EMBL/GenBank/DDBJ databases">
        <authorList>
            <person name="Zhao J."/>
        </authorList>
    </citation>
    <scope>NUCLEOTIDE SEQUENCE [LARGE SCALE GENOMIC DNA]</scope>
    <source>
        <strain evidence="3 4">S-15</strain>
    </source>
</reference>
<dbReference type="PROSITE" id="PS50005">
    <property type="entry name" value="TPR"/>
    <property type="match status" value="1"/>
</dbReference>
<feature type="transmembrane region" description="Helical" evidence="2">
    <location>
        <begin position="7"/>
        <end position="25"/>
    </location>
</feature>
<dbReference type="PROSITE" id="PS50293">
    <property type="entry name" value="TPR_REGION"/>
    <property type="match status" value="1"/>
</dbReference>
<dbReference type="RefSeq" id="WP_160631116.1">
    <property type="nucleotide sequence ID" value="NZ_WWNE01000003.1"/>
</dbReference>
<keyword evidence="2" id="KW-0812">Transmembrane</keyword>
<dbReference type="AlphaFoldDB" id="A0A6N9NHM5"/>
<dbReference type="Gene3D" id="1.25.40.10">
    <property type="entry name" value="Tetratricopeptide repeat domain"/>
    <property type="match status" value="2"/>
</dbReference>
<organism evidence="3 4">
    <name type="scientific">Acidiluteibacter ferrifornacis</name>
    <dbReference type="NCBI Taxonomy" id="2692424"/>
    <lineage>
        <taxon>Bacteria</taxon>
        <taxon>Pseudomonadati</taxon>
        <taxon>Bacteroidota</taxon>
        <taxon>Flavobacteriia</taxon>
        <taxon>Flavobacteriales</taxon>
        <taxon>Cryomorphaceae</taxon>
        <taxon>Acidiluteibacter</taxon>
    </lineage>
</organism>
<keyword evidence="1" id="KW-0802">TPR repeat</keyword>
<dbReference type="InterPro" id="IPR019734">
    <property type="entry name" value="TPR_rpt"/>
</dbReference>
<keyword evidence="2" id="KW-1133">Transmembrane helix</keyword>
<dbReference type="Pfam" id="PF14559">
    <property type="entry name" value="TPR_19"/>
    <property type="match status" value="1"/>
</dbReference>